<organism evidence="5 6">
    <name type="scientific">Rotaria magnacalcarata</name>
    <dbReference type="NCBI Taxonomy" id="392030"/>
    <lineage>
        <taxon>Eukaryota</taxon>
        <taxon>Metazoa</taxon>
        <taxon>Spiralia</taxon>
        <taxon>Gnathifera</taxon>
        <taxon>Rotifera</taxon>
        <taxon>Eurotatoria</taxon>
        <taxon>Bdelloidea</taxon>
        <taxon>Philodinida</taxon>
        <taxon>Philodinidae</taxon>
        <taxon>Rotaria</taxon>
    </lineage>
</organism>
<keyword evidence="4" id="KW-1133">Transmembrane helix</keyword>
<dbReference type="GO" id="GO:0005096">
    <property type="term" value="F:GTPase activator activity"/>
    <property type="evidence" value="ECO:0007669"/>
    <property type="project" value="UniProtKB-KW"/>
</dbReference>
<dbReference type="InterPro" id="IPR027038">
    <property type="entry name" value="RanGap"/>
</dbReference>
<proteinExistence type="predicted"/>
<keyword evidence="4" id="KW-0472">Membrane</keyword>
<keyword evidence="1" id="KW-0343">GTPase activation</keyword>
<feature type="transmembrane region" description="Helical" evidence="4">
    <location>
        <begin position="111"/>
        <end position="133"/>
    </location>
</feature>
<dbReference type="PANTHER" id="PTHR24113:SF12">
    <property type="entry name" value="RAN GTPASE-ACTIVATING PROTEIN 1"/>
    <property type="match status" value="1"/>
</dbReference>
<dbReference type="SUPFAM" id="SSF56399">
    <property type="entry name" value="ADP-ribosylation"/>
    <property type="match status" value="1"/>
</dbReference>
<dbReference type="GO" id="GO:0006913">
    <property type="term" value="P:nucleocytoplasmic transport"/>
    <property type="evidence" value="ECO:0007669"/>
    <property type="project" value="TreeGrafter"/>
</dbReference>
<dbReference type="Pfam" id="PF13516">
    <property type="entry name" value="LRR_6"/>
    <property type="match status" value="5"/>
</dbReference>
<dbReference type="GO" id="GO:0005634">
    <property type="term" value="C:nucleus"/>
    <property type="evidence" value="ECO:0007669"/>
    <property type="project" value="TreeGrafter"/>
</dbReference>
<dbReference type="EMBL" id="CAJOBH010005606">
    <property type="protein sequence ID" value="CAF4029940.1"/>
    <property type="molecule type" value="Genomic_DNA"/>
</dbReference>
<evidence type="ECO:0000313" key="6">
    <source>
        <dbReference type="Proteomes" id="UP000681967"/>
    </source>
</evidence>
<gene>
    <name evidence="5" type="ORF">BYL167_LOCUS15276</name>
</gene>
<name>A0A8S2P234_9BILA</name>
<evidence type="ECO:0000256" key="3">
    <source>
        <dbReference type="ARBA" id="ARBA00022737"/>
    </source>
</evidence>
<evidence type="ECO:0000256" key="2">
    <source>
        <dbReference type="ARBA" id="ARBA00022614"/>
    </source>
</evidence>
<dbReference type="InterPro" id="IPR032675">
    <property type="entry name" value="LRR_dom_sf"/>
</dbReference>
<keyword evidence="2" id="KW-0433">Leucine-rich repeat</keyword>
<dbReference type="SMART" id="SM00368">
    <property type="entry name" value="LRR_RI"/>
    <property type="match status" value="8"/>
</dbReference>
<evidence type="ECO:0000313" key="5">
    <source>
        <dbReference type="EMBL" id="CAF4029940.1"/>
    </source>
</evidence>
<dbReference type="InterPro" id="IPR001611">
    <property type="entry name" value="Leu-rich_rpt"/>
</dbReference>
<dbReference type="GO" id="GO:0031267">
    <property type="term" value="F:small GTPase binding"/>
    <property type="evidence" value="ECO:0007669"/>
    <property type="project" value="TreeGrafter"/>
</dbReference>
<keyword evidence="3" id="KW-0677">Repeat</keyword>
<accession>A0A8S2P234</accession>
<reference evidence="5" key="1">
    <citation type="submission" date="2021-02" db="EMBL/GenBank/DDBJ databases">
        <authorList>
            <person name="Nowell W R."/>
        </authorList>
    </citation>
    <scope>NUCLEOTIDE SEQUENCE</scope>
</reference>
<keyword evidence="4" id="KW-0812">Transmembrane</keyword>
<dbReference type="Proteomes" id="UP000681967">
    <property type="component" value="Unassembled WGS sequence"/>
</dbReference>
<evidence type="ECO:0000256" key="1">
    <source>
        <dbReference type="ARBA" id="ARBA00022468"/>
    </source>
</evidence>
<dbReference type="GO" id="GO:0048471">
    <property type="term" value="C:perinuclear region of cytoplasm"/>
    <property type="evidence" value="ECO:0007669"/>
    <property type="project" value="TreeGrafter"/>
</dbReference>
<protein>
    <recommendedName>
        <fullName evidence="7">NAD(+)--protein-arginine ADP-ribosyltransferase</fullName>
    </recommendedName>
</protein>
<comment type="caution">
    <text evidence="5">The sequence shown here is derived from an EMBL/GenBank/DDBJ whole genome shotgun (WGS) entry which is preliminary data.</text>
</comment>
<dbReference type="GO" id="GO:0005829">
    <property type="term" value="C:cytosol"/>
    <property type="evidence" value="ECO:0007669"/>
    <property type="project" value="TreeGrafter"/>
</dbReference>
<dbReference type="AlphaFoldDB" id="A0A8S2P234"/>
<dbReference type="Gene3D" id="3.80.10.10">
    <property type="entry name" value="Ribonuclease Inhibitor"/>
    <property type="match status" value="2"/>
</dbReference>
<dbReference type="Gene3D" id="3.90.176.10">
    <property type="entry name" value="Toxin ADP-ribosyltransferase, Chain A, domain 1"/>
    <property type="match status" value="1"/>
</dbReference>
<dbReference type="PANTHER" id="PTHR24113">
    <property type="entry name" value="RAN GTPASE-ACTIVATING PROTEIN 1"/>
    <property type="match status" value="1"/>
</dbReference>
<evidence type="ECO:0000256" key="4">
    <source>
        <dbReference type="SAM" id="Phobius"/>
    </source>
</evidence>
<sequence>MGACNRKQELFKQDSVHRIQYEILKSTDGYDKIPIVSLEQAVLPLVHFLPQIQTYVHLIKHKCANPADGLTPDESASIMLYSIGWQPLDECLYVVLNSTLQSMNQHSLKPWLLYLKLLFTAVLHLPSIHLTVYRHSKSALMKQYDEDEIIVWWEFSLCTTSIEPFKSEQCSDKIETRTLFTIECNTIKDIRKHTYFQSDNSLLILPGTQFKVILSIEQDLNLHLITLQEIQSSFLLQTETPAIKPRNSFKKLFSCKKESKKLGTSHKTSISNGSYRNTSIEQLIVESGRSWTVDLDEQHITDQDIKIVVKHAIIKNRCKRIRLRDNHITSLGALTLAEGLNNNMVLESLDLRNNYVSDLGVKYLALSIINSNLKTLNLESNGITTEGAQYLAEMLKNNQTLTELYLSKNHLGDRGVKWLTNVLNHDKKNYQDQEYNGSTTVFAEFSCGRDHFKDKPVTSRSKTAVTPESIGTVRELVNIDPHITCQQIEDTLQIGSAPIDIIVHDYLGLKKVTYRWVPHSLSAAQEHDRVDYCLQILEKFDGGKLKRVYDIITGGERWFYDYDSKTKHHSQIWMASNDSHPTKSGFTTSIPLENVLKQVEKHRRLNGLLIHHDNAPAHGAAMSTMNPSILQHLYLGHNDITDVGIEHIAEMLKTNRMLTWLWLSGNKIGDRGVEQLASTLAYHNSSLEWLFLNSNKAISDSSVDALVHMLKRNHSLKTIYINNCNLSDGAKKKLHEMTKLKKDFDLEV</sequence>
<evidence type="ECO:0008006" key="7">
    <source>
        <dbReference type="Google" id="ProtNLM"/>
    </source>
</evidence>
<dbReference type="SUPFAM" id="SSF52047">
    <property type="entry name" value="RNI-like"/>
    <property type="match status" value="1"/>
</dbReference>